<organism evidence="1">
    <name type="scientific">Cladocopium goreaui</name>
    <dbReference type="NCBI Taxonomy" id="2562237"/>
    <lineage>
        <taxon>Eukaryota</taxon>
        <taxon>Sar</taxon>
        <taxon>Alveolata</taxon>
        <taxon>Dinophyceae</taxon>
        <taxon>Suessiales</taxon>
        <taxon>Symbiodiniaceae</taxon>
        <taxon>Cladocopium</taxon>
    </lineage>
</organism>
<protein>
    <submittedName>
        <fullName evidence="1">Uncharacterized protein</fullName>
    </submittedName>
</protein>
<comment type="caution">
    <text evidence="1">The sequence shown here is derived from an EMBL/GenBank/DDBJ whole genome shotgun (WGS) entry which is preliminary data.</text>
</comment>
<accession>A0A9P1D4U3</accession>
<sequence length="169" mass="18892">AILFSVRSSLRVSKPGMVLEVSVGAQVLQRDDQQSGQTERTRRVARDLLETHSHLFEHLQRLQQNNDNQHDHGVVGRVPPAVRSCELCGRAKHRVRWVYSTSGKGKRKPSGSSCFACWKTCVRLLRCSRSPRLLRESGAIGVVKDLSLKVQRDLGSEDVCTCASCRPTK</sequence>
<name>A0A9P1D4U3_9DINO</name>
<evidence type="ECO:0000313" key="2">
    <source>
        <dbReference type="EMBL" id="CAL1155818.1"/>
    </source>
</evidence>
<evidence type="ECO:0000313" key="3">
    <source>
        <dbReference type="Proteomes" id="UP001152797"/>
    </source>
</evidence>
<proteinExistence type="predicted"/>
<dbReference type="EMBL" id="CAMXCT010003103">
    <property type="protein sequence ID" value="CAI4002443.1"/>
    <property type="molecule type" value="Genomic_DNA"/>
</dbReference>
<keyword evidence="3" id="KW-1185">Reference proteome</keyword>
<dbReference type="EMBL" id="CAMXCT020003103">
    <property type="protein sequence ID" value="CAL1155818.1"/>
    <property type="molecule type" value="Genomic_DNA"/>
</dbReference>
<dbReference type="Proteomes" id="UP001152797">
    <property type="component" value="Unassembled WGS sequence"/>
</dbReference>
<evidence type="ECO:0000313" key="1">
    <source>
        <dbReference type="EMBL" id="CAI4002443.1"/>
    </source>
</evidence>
<reference evidence="1" key="1">
    <citation type="submission" date="2022-10" db="EMBL/GenBank/DDBJ databases">
        <authorList>
            <person name="Chen Y."/>
            <person name="Dougan E. K."/>
            <person name="Chan C."/>
            <person name="Rhodes N."/>
            <person name="Thang M."/>
        </authorList>
    </citation>
    <scope>NUCLEOTIDE SEQUENCE</scope>
</reference>
<feature type="non-terminal residue" evidence="1">
    <location>
        <position position="1"/>
    </location>
</feature>
<dbReference type="AlphaFoldDB" id="A0A9P1D4U3"/>
<dbReference type="EMBL" id="CAMXCT030003103">
    <property type="protein sequence ID" value="CAL4789755.1"/>
    <property type="molecule type" value="Genomic_DNA"/>
</dbReference>
<reference evidence="2" key="2">
    <citation type="submission" date="2024-04" db="EMBL/GenBank/DDBJ databases">
        <authorList>
            <person name="Chen Y."/>
            <person name="Shah S."/>
            <person name="Dougan E. K."/>
            <person name="Thang M."/>
            <person name="Chan C."/>
        </authorList>
    </citation>
    <scope>NUCLEOTIDE SEQUENCE [LARGE SCALE GENOMIC DNA]</scope>
</reference>
<gene>
    <name evidence="1" type="ORF">C1SCF055_LOCUS28394</name>
</gene>